<evidence type="ECO:0000256" key="2">
    <source>
        <dbReference type="ARBA" id="ARBA00008296"/>
    </source>
</evidence>
<comment type="caution">
    <text evidence="6">The sequence shown here is derived from an EMBL/GenBank/DDBJ whole genome shotgun (WGS) entry which is preliminary data.</text>
</comment>
<evidence type="ECO:0000313" key="7">
    <source>
        <dbReference type="Proteomes" id="UP000324629"/>
    </source>
</evidence>
<evidence type="ECO:0000256" key="1">
    <source>
        <dbReference type="ARBA" id="ARBA00004214"/>
    </source>
</evidence>
<organism evidence="6 7">
    <name type="scientific">Paragonimus westermani</name>
    <dbReference type="NCBI Taxonomy" id="34504"/>
    <lineage>
        <taxon>Eukaryota</taxon>
        <taxon>Metazoa</taxon>
        <taxon>Spiralia</taxon>
        <taxon>Lophotrochozoa</taxon>
        <taxon>Platyhelminthes</taxon>
        <taxon>Trematoda</taxon>
        <taxon>Digenea</taxon>
        <taxon>Plagiorchiida</taxon>
        <taxon>Troglotremata</taxon>
        <taxon>Troglotrematidae</taxon>
        <taxon>Paragonimus</taxon>
    </lineage>
</organism>
<proteinExistence type="inferred from homology"/>
<dbReference type="AlphaFoldDB" id="A0A5J4NJG0"/>
<dbReference type="PANTHER" id="PTHR21680:SF0">
    <property type="entry name" value="COILED-COIL DOMAIN-CONTAINING PROTEIN 124"/>
    <property type="match status" value="1"/>
</dbReference>
<evidence type="ECO:0000256" key="3">
    <source>
        <dbReference type="ARBA" id="ARBA00023054"/>
    </source>
</evidence>
<comment type="similarity">
    <text evidence="2">Belongs to the CCDC124 family.</text>
</comment>
<dbReference type="GO" id="GO:0030496">
    <property type="term" value="C:midbody"/>
    <property type="evidence" value="ECO:0007669"/>
    <property type="project" value="UniProtKB-SubCell"/>
</dbReference>
<dbReference type="PANTHER" id="PTHR21680">
    <property type="entry name" value="COILED-COIL DOMAIN-CONTAINING PROTEIN 124"/>
    <property type="match status" value="1"/>
</dbReference>
<dbReference type="GO" id="GO:0006366">
    <property type="term" value="P:transcription by RNA polymerase II"/>
    <property type="evidence" value="ECO:0007669"/>
    <property type="project" value="TreeGrafter"/>
</dbReference>
<evidence type="ECO:0000256" key="4">
    <source>
        <dbReference type="SAM" id="MobiDB-lite"/>
    </source>
</evidence>
<evidence type="ECO:0000313" key="6">
    <source>
        <dbReference type="EMBL" id="KAA3675594.1"/>
    </source>
</evidence>
<reference evidence="6 7" key="1">
    <citation type="journal article" date="2019" name="Gigascience">
        <title>Whole-genome sequence of the oriental lung fluke Paragonimus westermani.</title>
        <authorList>
            <person name="Oey H."/>
            <person name="Zakrzewski M."/>
            <person name="Narain K."/>
            <person name="Devi K.R."/>
            <person name="Agatsuma T."/>
            <person name="Nawaratna S."/>
            <person name="Gobert G.N."/>
            <person name="Jones M.K."/>
            <person name="Ragan M.A."/>
            <person name="McManus D.P."/>
            <person name="Krause L."/>
        </authorList>
    </citation>
    <scope>NUCLEOTIDE SEQUENCE [LARGE SCALE GENOMIC DNA]</scope>
    <source>
        <strain evidence="6 7">IND2009</strain>
    </source>
</reference>
<dbReference type="GO" id="GO:0005634">
    <property type="term" value="C:nucleus"/>
    <property type="evidence" value="ECO:0007669"/>
    <property type="project" value="TreeGrafter"/>
</dbReference>
<feature type="compositionally biased region" description="Basic and acidic residues" evidence="4">
    <location>
        <begin position="12"/>
        <end position="32"/>
    </location>
</feature>
<protein>
    <recommendedName>
        <fullName evidence="5">Coiled-coil domain-containing protein</fullName>
    </recommendedName>
</protein>
<comment type="subcellular location">
    <subcellularLocation>
        <location evidence="1">Midbody</location>
    </subcellularLocation>
</comment>
<evidence type="ECO:0000259" key="5">
    <source>
        <dbReference type="Pfam" id="PF06244"/>
    </source>
</evidence>
<dbReference type="InterPro" id="IPR054414">
    <property type="entry name" value="Ccdc124/Oxs1_C"/>
</dbReference>
<feature type="domain" description="Coiled-coil" evidence="5">
    <location>
        <begin position="143"/>
        <end position="227"/>
    </location>
</feature>
<name>A0A5J4NJG0_9TREM</name>
<sequence length="235" mass="27290">MPKKLGTCPKALEVREKRAEKKKEEREKKERELEDEYWKDDDKHVAKKLQRKVCSVYTYIQIMQDEKGDKRQEQLDKKKELRRMYLEELMESKGAKNVAGASHSSKVTQAQIAAARDKLTAQLAELDRKASKKQTEDLTLESNPNRTECDGEEARTVQEAIAILNVDDGSTADLDRHPERRLKAAYIAYEQKMMPIMREENPGLRNSQLKQVIYKRFQTAPENPKNQPHSSYNLV</sequence>
<dbReference type="EMBL" id="QNGE01002433">
    <property type="protein sequence ID" value="KAA3675594.1"/>
    <property type="molecule type" value="Genomic_DNA"/>
</dbReference>
<dbReference type="Proteomes" id="UP000324629">
    <property type="component" value="Unassembled WGS sequence"/>
</dbReference>
<feature type="region of interest" description="Disordered" evidence="4">
    <location>
        <begin position="1"/>
        <end position="39"/>
    </location>
</feature>
<dbReference type="Pfam" id="PF06244">
    <property type="entry name" value="Ccdc124"/>
    <property type="match status" value="1"/>
</dbReference>
<dbReference type="InterPro" id="IPR010422">
    <property type="entry name" value="Ccdc124/Oxs1"/>
</dbReference>
<feature type="region of interest" description="Disordered" evidence="4">
    <location>
        <begin position="129"/>
        <end position="148"/>
    </location>
</feature>
<gene>
    <name evidence="6" type="ORF">DEA37_0009578</name>
</gene>
<accession>A0A5J4NJG0</accession>
<keyword evidence="7" id="KW-1185">Reference proteome</keyword>
<keyword evidence="3" id="KW-0175">Coiled coil</keyword>
<dbReference type="GO" id="GO:0003713">
    <property type="term" value="F:transcription coactivator activity"/>
    <property type="evidence" value="ECO:0007669"/>
    <property type="project" value="TreeGrafter"/>
</dbReference>